<proteinExistence type="predicted"/>
<sequence>MPYIGTPPRYAKRILTTQPGSDIGPTGRLVRRSGPILIIWFDIDADGASIGDGPVGTCWNSRKHRFYRPQHLPTSSTSCDWTLNANGCTHEPARSGDLRWRTAIPADRRLVVVDSHQAWVL</sequence>
<dbReference type="AlphaFoldDB" id="A0A0G4PBS0"/>
<keyword evidence="2" id="KW-1185">Reference proteome</keyword>
<protein>
    <submittedName>
        <fullName evidence="1">Str. FM013</fullName>
    </submittedName>
</protein>
<reference evidence="1 2" key="1">
    <citation type="journal article" date="2014" name="Nat. Commun.">
        <title>Multiple recent horizontal transfers of a large genomic region in cheese making fungi.</title>
        <authorList>
            <person name="Cheeseman K."/>
            <person name="Ropars J."/>
            <person name="Renault P."/>
            <person name="Dupont J."/>
            <person name="Gouzy J."/>
            <person name="Branca A."/>
            <person name="Abraham A.L."/>
            <person name="Ceppi M."/>
            <person name="Conseiller E."/>
            <person name="Debuchy R."/>
            <person name="Malagnac F."/>
            <person name="Goarin A."/>
            <person name="Silar P."/>
            <person name="Lacoste S."/>
            <person name="Sallet E."/>
            <person name="Bensimon A."/>
            <person name="Giraud T."/>
            <person name="Brygoo Y."/>
        </authorList>
    </citation>
    <scope>NUCLEOTIDE SEQUENCE [LARGE SCALE GENOMIC DNA]</scope>
    <source>
        <strain evidence="2">FM 013</strain>
    </source>
</reference>
<dbReference type="Proteomes" id="UP000053732">
    <property type="component" value="Unassembled WGS sequence"/>
</dbReference>
<organism evidence="1 2">
    <name type="scientific">Penicillium camemberti (strain FM 013)</name>
    <dbReference type="NCBI Taxonomy" id="1429867"/>
    <lineage>
        <taxon>Eukaryota</taxon>
        <taxon>Fungi</taxon>
        <taxon>Dikarya</taxon>
        <taxon>Ascomycota</taxon>
        <taxon>Pezizomycotina</taxon>
        <taxon>Eurotiomycetes</taxon>
        <taxon>Eurotiomycetidae</taxon>
        <taxon>Eurotiales</taxon>
        <taxon>Aspergillaceae</taxon>
        <taxon>Penicillium</taxon>
    </lineage>
</organism>
<evidence type="ECO:0000313" key="2">
    <source>
        <dbReference type="Proteomes" id="UP000053732"/>
    </source>
</evidence>
<dbReference type="EMBL" id="HG793143">
    <property type="protein sequence ID" value="CRL23781.1"/>
    <property type="molecule type" value="Genomic_DNA"/>
</dbReference>
<name>A0A0G4PBS0_PENC3</name>
<gene>
    <name evidence="1" type="ORF">PCAMFM013_S010g000219</name>
</gene>
<accession>A0A0G4PBS0</accession>
<evidence type="ECO:0000313" key="1">
    <source>
        <dbReference type="EMBL" id="CRL23781.1"/>
    </source>
</evidence>